<dbReference type="RefSeq" id="WP_091713636.1">
    <property type="nucleotide sequence ID" value="NZ_FNHS01000002.1"/>
</dbReference>
<sequence>MTRRLTDAEFMDALDDLIVEDILAMSGDELRAEIIAEGGDPEAIEAECRAALERAIRECEGLMPIAWSLVPMSPRVEIEKATAASSLPAVGSFW</sequence>
<accession>A0A1G9TZW9</accession>
<reference evidence="2" key="1">
    <citation type="submission" date="2016-10" db="EMBL/GenBank/DDBJ databases">
        <authorList>
            <person name="Varghese N."/>
            <person name="Submissions S."/>
        </authorList>
    </citation>
    <scope>NUCLEOTIDE SEQUENCE [LARGE SCALE GENOMIC DNA]</scope>
    <source>
        <strain evidence="2">BL47</strain>
    </source>
</reference>
<evidence type="ECO:0000313" key="1">
    <source>
        <dbReference type="EMBL" id="SDM52795.1"/>
    </source>
</evidence>
<gene>
    <name evidence="1" type="ORF">SAMN05216360_102348</name>
</gene>
<dbReference type="Proteomes" id="UP000198704">
    <property type="component" value="Unassembled WGS sequence"/>
</dbReference>
<protein>
    <submittedName>
        <fullName evidence="1">Uncharacterized protein</fullName>
    </submittedName>
</protein>
<proteinExistence type="predicted"/>
<dbReference type="EMBL" id="FNHS01000002">
    <property type="protein sequence ID" value="SDM52795.1"/>
    <property type="molecule type" value="Genomic_DNA"/>
</dbReference>
<dbReference type="STRING" id="582672.SAMN05216360_102348"/>
<keyword evidence="2" id="KW-1185">Reference proteome</keyword>
<organism evidence="1 2">
    <name type="scientific">Methylobacterium phyllostachyos</name>
    <dbReference type="NCBI Taxonomy" id="582672"/>
    <lineage>
        <taxon>Bacteria</taxon>
        <taxon>Pseudomonadati</taxon>
        <taxon>Pseudomonadota</taxon>
        <taxon>Alphaproteobacteria</taxon>
        <taxon>Hyphomicrobiales</taxon>
        <taxon>Methylobacteriaceae</taxon>
        <taxon>Methylobacterium</taxon>
    </lineage>
</organism>
<name>A0A1G9TZW9_9HYPH</name>
<evidence type="ECO:0000313" key="2">
    <source>
        <dbReference type="Proteomes" id="UP000198704"/>
    </source>
</evidence>
<dbReference type="OrthoDB" id="9855622at2"/>
<dbReference type="AlphaFoldDB" id="A0A1G9TZW9"/>